<evidence type="ECO:0000313" key="3">
    <source>
        <dbReference type="Proteomes" id="UP000186040"/>
    </source>
</evidence>
<gene>
    <name evidence="2" type="ORF">BJP25_27080</name>
</gene>
<proteinExistence type="predicted"/>
<name>A0A1Q9LH08_9PSEU</name>
<dbReference type="OrthoDB" id="3356051at2"/>
<dbReference type="SUPFAM" id="SSF51905">
    <property type="entry name" value="FAD/NAD(P)-binding domain"/>
    <property type="match status" value="1"/>
</dbReference>
<dbReference type="STRING" id="1193682.BJP25_27080"/>
<dbReference type="PRINTS" id="PR00420">
    <property type="entry name" value="RNGMNOXGNASE"/>
</dbReference>
<dbReference type="PANTHER" id="PTHR46865:SF2">
    <property type="entry name" value="MONOOXYGENASE"/>
    <property type="match status" value="1"/>
</dbReference>
<feature type="domain" description="FAD-binding" evidence="1">
    <location>
        <begin position="8"/>
        <end position="308"/>
    </location>
</feature>
<reference evidence="2 3" key="1">
    <citation type="submission" date="2016-10" db="EMBL/GenBank/DDBJ databases">
        <title>The Draft Genome Sequence of Actinokineospora bangkokensis 44EHWT reveals the biosynthetic pathway of antifungal compounds Thailandins with unusual extender unit butylmalonyl-CoA.</title>
        <authorList>
            <person name="Greule A."/>
            <person name="Intra B."/>
            <person name="Flemming S."/>
            <person name="Rommel M.G."/>
            <person name="Panbangred W."/>
            <person name="Bechthold A."/>
        </authorList>
    </citation>
    <scope>NUCLEOTIDE SEQUENCE [LARGE SCALE GENOMIC DNA]</scope>
    <source>
        <strain evidence="2 3">44EHW</strain>
    </source>
</reference>
<sequence>MAVGGKRVLVSGAGIAGPAVAHWLGRAGAEVTVVEAACAVRAGGAAVDFRGPTHLAVLERMGVLGAVQDLATHGGAMSFVDADDREVFRLPAEFAGGDVEVRRGDLAGLLVERAPADYRFGTSVRSLRQGADGVVADLGAGPERFDLVIGADGVHSGVRRLAFGPERGFVRHLGHHIATWSLPNTFGPCPASRYHCSPGRTAAISVDPRTPDRATAMALFISPPTTRDPRELIVDRLSGMGWHTPALLAGLPTADDLFADSLTRVRVPRWSHGRVVLLGDAAWGVTLGGMGTGTALVGAHVLAGELATGDWPQALKAYEDRIRRYAAVWQRGANPGRFLAPRTAWGLRARDALMSSAVVQRWMVSSTQKLAQTPALPDYAWEPVRG</sequence>
<evidence type="ECO:0000313" key="2">
    <source>
        <dbReference type="EMBL" id="OLR91331.1"/>
    </source>
</evidence>
<dbReference type="Pfam" id="PF01494">
    <property type="entry name" value="FAD_binding_3"/>
    <property type="match status" value="1"/>
</dbReference>
<dbReference type="Gene3D" id="3.50.50.60">
    <property type="entry name" value="FAD/NAD(P)-binding domain"/>
    <property type="match status" value="1"/>
</dbReference>
<dbReference type="InterPro" id="IPR051704">
    <property type="entry name" value="FAD_aromatic-hydroxylase"/>
</dbReference>
<evidence type="ECO:0000259" key="1">
    <source>
        <dbReference type="Pfam" id="PF01494"/>
    </source>
</evidence>
<accession>A0A1Q9LH08</accession>
<dbReference type="Gene3D" id="3.30.9.10">
    <property type="entry name" value="D-Amino Acid Oxidase, subunit A, domain 2"/>
    <property type="match status" value="1"/>
</dbReference>
<dbReference type="InterPro" id="IPR002938">
    <property type="entry name" value="FAD-bd"/>
</dbReference>
<dbReference type="GO" id="GO:0071949">
    <property type="term" value="F:FAD binding"/>
    <property type="evidence" value="ECO:0007669"/>
    <property type="project" value="InterPro"/>
</dbReference>
<dbReference type="AlphaFoldDB" id="A0A1Q9LH08"/>
<dbReference type="EMBL" id="MKQR01000025">
    <property type="protein sequence ID" value="OLR91331.1"/>
    <property type="molecule type" value="Genomic_DNA"/>
</dbReference>
<dbReference type="PANTHER" id="PTHR46865">
    <property type="entry name" value="OXIDOREDUCTASE-RELATED"/>
    <property type="match status" value="1"/>
</dbReference>
<organism evidence="2 3">
    <name type="scientific">Actinokineospora bangkokensis</name>
    <dbReference type="NCBI Taxonomy" id="1193682"/>
    <lineage>
        <taxon>Bacteria</taxon>
        <taxon>Bacillati</taxon>
        <taxon>Actinomycetota</taxon>
        <taxon>Actinomycetes</taxon>
        <taxon>Pseudonocardiales</taxon>
        <taxon>Pseudonocardiaceae</taxon>
        <taxon>Actinokineospora</taxon>
    </lineage>
</organism>
<dbReference type="RefSeq" id="WP_075976988.1">
    <property type="nucleotide sequence ID" value="NZ_MKQR01000025.1"/>
</dbReference>
<comment type="caution">
    <text evidence="2">The sequence shown here is derived from an EMBL/GenBank/DDBJ whole genome shotgun (WGS) entry which is preliminary data.</text>
</comment>
<dbReference type="InterPro" id="IPR036188">
    <property type="entry name" value="FAD/NAD-bd_sf"/>
</dbReference>
<dbReference type="Proteomes" id="UP000186040">
    <property type="component" value="Unassembled WGS sequence"/>
</dbReference>
<protein>
    <submittedName>
        <fullName evidence="2">FAD-dependent oxidoreductase</fullName>
    </submittedName>
</protein>
<keyword evidence="3" id="KW-1185">Reference proteome</keyword>